<comment type="caution">
    <text evidence="2">The sequence shown here is derived from an EMBL/GenBank/DDBJ whole genome shotgun (WGS) entry which is preliminary data.</text>
</comment>
<evidence type="ECO:0000313" key="3">
    <source>
        <dbReference type="Proteomes" id="UP001597139"/>
    </source>
</evidence>
<feature type="compositionally biased region" description="Basic and acidic residues" evidence="1">
    <location>
        <begin position="336"/>
        <end position="351"/>
    </location>
</feature>
<feature type="compositionally biased region" description="Acidic residues" evidence="1">
    <location>
        <begin position="321"/>
        <end position="330"/>
    </location>
</feature>
<proteinExistence type="predicted"/>
<evidence type="ECO:0000256" key="1">
    <source>
        <dbReference type="SAM" id="MobiDB-lite"/>
    </source>
</evidence>
<accession>A0ABD6BRP7</accession>
<dbReference type="SUPFAM" id="SSF50998">
    <property type="entry name" value="Quinoprotein alcohol dehydrogenase-like"/>
    <property type="match status" value="1"/>
</dbReference>
<dbReference type="InterPro" id="IPR011047">
    <property type="entry name" value="Quinoprotein_ADH-like_sf"/>
</dbReference>
<evidence type="ECO:0000313" key="2">
    <source>
        <dbReference type="EMBL" id="MFD1567475.1"/>
    </source>
</evidence>
<dbReference type="Proteomes" id="UP001597139">
    <property type="component" value="Unassembled WGS sequence"/>
</dbReference>
<dbReference type="EMBL" id="JBHUCZ010000004">
    <property type="protein sequence ID" value="MFD1567475.1"/>
    <property type="molecule type" value="Genomic_DNA"/>
</dbReference>
<dbReference type="AlphaFoldDB" id="A0ABD6BRP7"/>
<organism evidence="2 3">
    <name type="scientific">Halolamina litorea</name>
    <dbReference type="NCBI Taxonomy" id="1515593"/>
    <lineage>
        <taxon>Archaea</taxon>
        <taxon>Methanobacteriati</taxon>
        <taxon>Methanobacteriota</taxon>
        <taxon>Stenosarchaea group</taxon>
        <taxon>Halobacteria</taxon>
        <taxon>Halobacteriales</taxon>
        <taxon>Haloferacaceae</taxon>
    </lineage>
</organism>
<protein>
    <recommendedName>
        <fullName evidence="4">PQQ-like domain-containing protein</fullName>
    </recommendedName>
</protein>
<sequence length="454" mass="47571">MWTFDSDTDPGYWVAVESPTNVTLRDVTSTVNGPVAVGDTGVAVGRGRERWGVILENGPGARSQTLHAVDASDDGERLWFAGAGGAFGYYDLRTEERRDHSVPRGNANVFYSLTVFGDRGEEKFLVGDGSGNVLPGRVREDTGEVDWDWSTSPNKGNAVEALTHDEEGYGYAVDVSSNVHTTTANEGWDRTGVDDAQGSFYDCAFGGGRLLVGGGNGRVFEGTGVTDRDGEAVWTPSELGGFAVYGIDAGNGGQLACGEGGHVYLRTADGEWEAGHYDGTETFRAGLVAEQMVLVGANGLIVERRAPEETPESVKAQYGDAEADAAEDDTATPSVDWERHDAPGSESRDGGYGENEAAGGDSTTADGSDGWTAERTTSADGDSFDGRGENFDGDGTPPGAPATGGGDSDNDTADEPDEPDEEDTDAADPPDEDDDDADPPDADTDSDADSPDRD</sequence>
<feature type="compositionally biased region" description="Low complexity" evidence="1">
    <location>
        <begin position="357"/>
        <end position="370"/>
    </location>
</feature>
<reference evidence="2 3" key="1">
    <citation type="journal article" date="2019" name="Int. J. Syst. Evol. Microbiol.">
        <title>The Global Catalogue of Microorganisms (GCM) 10K type strain sequencing project: providing services to taxonomists for standard genome sequencing and annotation.</title>
        <authorList>
            <consortium name="The Broad Institute Genomics Platform"/>
            <consortium name="The Broad Institute Genome Sequencing Center for Infectious Disease"/>
            <person name="Wu L."/>
            <person name="Ma J."/>
        </authorList>
    </citation>
    <scope>NUCLEOTIDE SEQUENCE [LARGE SCALE GENOMIC DNA]</scope>
    <source>
        <strain evidence="2 3">CGMCC 1.12859</strain>
    </source>
</reference>
<feature type="region of interest" description="Disordered" evidence="1">
    <location>
        <begin position="305"/>
        <end position="454"/>
    </location>
</feature>
<name>A0ABD6BRP7_9EURY</name>
<feature type="compositionally biased region" description="Acidic residues" evidence="1">
    <location>
        <begin position="408"/>
        <end position="454"/>
    </location>
</feature>
<keyword evidence="3" id="KW-1185">Reference proteome</keyword>
<evidence type="ECO:0008006" key="4">
    <source>
        <dbReference type="Google" id="ProtNLM"/>
    </source>
</evidence>
<dbReference type="RefSeq" id="WP_267647229.1">
    <property type="nucleotide sequence ID" value="NZ_JANHGR010000002.1"/>
</dbReference>
<gene>
    <name evidence="2" type="ORF">ACFSAU_08210</name>
</gene>